<evidence type="ECO:0000256" key="1">
    <source>
        <dbReference type="ARBA" id="ARBA00004635"/>
    </source>
</evidence>
<proteinExistence type="inferred from homology"/>
<dbReference type="Proteomes" id="UP000094580">
    <property type="component" value="Unassembled WGS sequence"/>
</dbReference>
<comment type="similarity">
    <text evidence="6">Belongs to the nlpA lipoprotein family.</text>
</comment>
<dbReference type="InterPro" id="IPR004872">
    <property type="entry name" value="Lipoprotein_NlpA"/>
</dbReference>
<dbReference type="Gene3D" id="3.40.190.10">
    <property type="entry name" value="Periplasmic binding protein-like II"/>
    <property type="match status" value="2"/>
</dbReference>
<keyword evidence="3" id="KW-0472">Membrane</keyword>
<evidence type="ECO:0000256" key="4">
    <source>
        <dbReference type="ARBA" id="ARBA00023139"/>
    </source>
</evidence>
<feature type="chain" id="PRO_5045697181" description="Lipoprotein" evidence="7">
    <location>
        <begin position="21"/>
        <end position="282"/>
    </location>
</feature>
<keyword evidence="4" id="KW-0564">Palmitate</keyword>
<dbReference type="RefSeq" id="WP_069033205.1">
    <property type="nucleotide sequence ID" value="NZ_MDKC01000007.1"/>
</dbReference>
<evidence type="ECO:0000256" key="7">
    <source>
        <dbReference type="SAM" id="SignalP"/>
    </source>
</evidence>
<dbReference type="EMBL" id="MDKC01000007">
    <property type="protein sequence ID" value="ODG92570.1"/>
    <property type="molecule type" value="Genomic_DNA"/>
</dbReference>
<name>A0ABX2ZS19_9BACI</name>
<sequence length="282" mass="30739">MKKFFTIFAALLLTVSVLSACGSKASSGNGKERTVKIGINGDDYELWNIVQKQVKSEGIKLKIISFSDYVQPNTALNDGSLDLNAFQTITYMNQFKGDHNLDISAIGSTVIAPMGIYSHKFKKLSDIPDGATITIPNDVTNAGRALKLLQSSKLISLVDNFDPKGSIEQIKENPKHLKIKPIAAGQTARSLDDVAAAIINNGFAVQAGLDPANDPLYKEDPNDKAAMPYINVIASRTKNKNDKDFSKIVKAYQSKEVHDYIIKRDKGATVPVVISVDKIKNL</sequence>
<evidence type="ECO:0000313" key="9">
    <source>
        <dbReference type="Proteomes" id="UP000094580"/>
    </source>
</evidence>
<evidence type="ECO:0000256" key="2">
    <source>
        <dbReference type="ARBA" id="ARBA00022729"/>
    </source>
</evidence>
<gene>
    <name evidence="8" type="ORF">BED47_19200</name>
</gene>
<accession>A0ABX2ZS19</accession>
<dbReference type="PANTHER" id="PTHR30429:SF3">
    <property type="entry name" value="LIPOPROTEIN"/>
    <property type="match status" value="1"/>
</dbReference>
<evidence type="ECO:0000256" key="6">
    <source>
        <dbReference type="PIRNR" id="PIRNR002854"/>
    </source>
</evidence>
<keyword evidence="9" id="KW-1185">Reference proteome</keyword>
<reference evidence="8 9" key="1">
    <citation type="submission" date="2016-07" db="EMBL/GenBank/DDBJ databases">
        <authorList>
            <person name="Townsley L."/>
            <person name="Shank E.A."/>
        </authorList>
    </citation>
    <scope>NUCLEOTIDE SEQUENCE [LARGE SCALE GENOMIC DNA]</scope>
    <source>
        <strain evidence="8 9">CH01</strain>
    </source>
</reference>
<keyword evidence="2 7" id="KW-0732">Signal</keyword>
<evidence type="ECO:0000313" key="8">
    <source>
        <dbReference type="EMBL" id="ODG92570.1"/>
    </source>
</evidence>
<comment type="caution">
    <text evidence="8">The sequence shown here is derived from an EMBL/GenBank/DDBJ whole genome shotgun (WGS) entry which is preliminary data.</text>
</comment>
<evidence type="ECO:0000256" key="3">
    <source>
        <dbReference type="ARBA" id="ARBA00023136"/>
    </source>
</evidence>
<protein>
    <recommendedName>
        <fullName evidence="6">Lipoprotein</fullName>
    </recommendedName>
</protein>
<dbReference type="Pfam" id="PF03180">
    <property type="entry name" value="Lipoprotein_9"/>
    <property type="match status" value="1"/>
</dbReference>
<evidence type="ECO:0000256" key="5">
    <source>
        <dbReference type="ARBA" id="ARBA00023288"/>
    </source>
</evidence>
<feature type="signal peptide" evidence="7">
    <location>
        <begin position="1"/>
        <end position="20"/>
    </location>
</feature>
<dbReference type="PIRSF" id="PIRSF002854">
    <property type="entry name" value="MetQ"/>
    <property type="match status" value="1"/>
</dbReference>
<dbReference type="PANTHER" id="PTHR30429">
    <property type="entry name" value="D-METHIONINE-BINDING LIPOPROTEIN METQ"/>
    <property type="match status" value="1"/>
</dbReference>
<comment type="subcellular location">
    <subcellularLocation>
        <location evidence="1">Membrane</location>
        <topology evidence="1">Lipid-anchor</topology>
    </subcellularLocation>
</comment>
<dbReference type="PROSITE" id="PS51257">
    <property type="entry name" value="PROKAR_LIPOPROTEIN"/>
    <property type="match status" value="1"/>
</dbReference>
<keyword evidence="5 6" id="KW-0449">Lipoprotein</keyword>
<dbReference type="SUPFAM" id="SSF53850">
    <property type="entry name" value="Periplasmic binding protein-like II"/>
    <property type="match status" value="1"/>
</dbReference>
<organism evidence="8 9">
    <name type="scientific">Gottfriedia luciferensis</name>
    <dbReference type="NCBI Taxonomy" id="178774"/>
    <lineage>
        <taxon>Bacteria</taxon>
        <taxon>Bacillati</taxon>
        <taxon>Bacillota</taxon>
        <taxon>Bacilli</taxon>
        <taxon>Bacillales</taxon>
        <taxon>Bacillaceae</taxon>
        <taxon>Gottfriedia</taxon>
    </lineage>
</organism>